<reference evidence="1" key="1">
    <citation type="journal article" date="2021" name="Proc. Natl. Acad. Sci. U.S.A.">
        <title>A Catalog of Tens of Thousands of Viruses from Human Metagenomes Reveals Hidden Associations with Chronic Diseases.</title>
        <authorList>
            <person name="Tisza M.J."/>
            <person name="Buck C.B."/>
        </authorList>
    </citation>
    <scope>NUCLEOTIDE SEQUENCE</scope>
    <source>
        <strain evidence="1">CtYsL76</strain>
    </source>
</reference>
<organism evidence="1">
    <name type="scientific">CrAss-like virus sp. ctYsL76</name>
    <dbReference type="NCBI Taxonomy" id="2826826"/>
    <lineage>
        <taxon>Viruses</taxon>
        <taxon>Duplodnaviria</taxon>
        <taxon>Heunggongvirae</taxon>
        <taxon>Uroviricota</taxon>
        <taxon>Caudoviricetes</taxon>
        <taxon>Crassvirales</taxon>
    </lineage>
</organism>
<dbReference type="EMBL" id="BK015689">
    <property type="protein sequence ID" value="DAE20043.1"/>
    <property type="molecule type" value="Genomic_DNA"/>
</dbReference>
<proteinExistence type="predicted"/>
<sequence length="36" mass="4234">MILIPPKFHLCNKYLLHKIQLHANLNLLNKCSVLSY</sequence>
<protein>
    <submittedName>
        <fullName evidence="1">Uncharacterized protein</fullName>
    </submittedName>
</protein>
<name>A0A8S5QML1_9CAUD</name>
<accession>A0A8S5QML1</accession>
<evidence type="ECO:0000313" key="1">
    <source>
        <dbReference type="EMBL" id="DAE20043.1"/>
    </source>
</evidence>